<dbReference type="PRINTS" id="PR00745">
    <property type="entry name" value="GLHYDRLASE39"/>
</dbReference>
<dbReference type="InterPro" id="IPR049166">
    <property type="entry name" value="GH39_cat"/>
</dbReference>
<evidence type="ECO:0000259" key="4">
    <source>
        <dbReference type="Pfam" id="PF01229"/>
    </source>
</evidence>
<reference evidence="5" key="1">
    <citation type="submission" date="2013-08" db="EMBL/GenBank/DDBJ databases">
        <authorList>
            <person name="Mendez C."/>
            <person name="Richter M."/>
            <person name="Ferrer M."/>
            <person name="Sanchez J."/>
        </authorList>
    </citation>
    <scope>NUCLEOTIDE SEQUENCE</scope>
</reference>
<dbReference type="PANTHER" id="PTHR12631">
    <property type="entry name" value="ALPHA-L-IDURONIDASE"/>
    <property type="match status" value="1"/>
</dbReference>
<dbReference type="PANTHER" id="PTHR12631:SF10">
    <property type="entry name" value="BETA-XYLOSIDASE-LIKE PROTEIN-RELATED"/>
    <property type="match status" value="1"/>
</dbReference>
<dbReference type="InterPro" id="IPR017853">
    <property type="entry name" value="GH"/>
</dbReference>
<dbReference type="EMBL" id="AUZX01003613">
    <property type="protein sequence ID" value="EQD73423.1"/>
    <property type="molecule type" value="Genomic_DNA"/>
</dbReference>
<dbReference type="SUPFAM" id="SSF51445">
    <property type="entry name" value="(Trans)glycosidases"/>
    <property type="match status" value="1"/>
</dbReference>
<dbReference type="EC" id="3.2.1.-" evidence="5"/>
<name>T1BXP5_9ZZZZ</name>
<keyword evidence="2 5" id="KW-0378">Hydrolase</keyword>
<protein>
    <submittedName>
        <fullName evidence="5">Glycoside hydrolase family 39</fullName>
        <ecNumber evidence="5">3.2.1.-</ecNumber>
    </submittedName>
</protein>
<dbReference type="GO" id="GO:0005975">
    <property type="term" value="P:carbohydrate metabolic process"/>
    <property type="evidence" value="ECO:0007669"/>
    <property type="project" value="InterPro"/>
</dbReference>
<sequence length="230" mass="25913">MFGSGRAVLVLRANYQHDLTMMKGATGIRFVRFHGLLDRGVGLTGRHTAAFYNKYAAGSHRPAAGSPYNFSYVDQIMDALLAHGVRPYVELDFMPPALARNPKMVQSFWYHPVVSPPRSYAQWDDMIKALARNFIAQYGINEVAKWYFEVWNEPNLSFWGGVPKQSTYFTLYDHTARALKSVSKRLRVGGPATAQAAWVPAFLRHVAKDHVPIDFVSTHVYGNDDGQECL</sequence>
<comment type="similarity">
    <text evidence="1">Belongs to the glycosyl hydrolase 39 family.</text>
</comment>
<keyword evidence="3 5" id="KW-0326">Glycosidase</keyword>
<dbReference type="PROSITE" id="PS01027">
    <property type="entry name" value="GLYCOSYL_HYDROL_F39"/>
    <property type="match status" value="1"/>
</dbReference>
<dbReference type="GO" id="GO:0004553">
    <property type="term" value="F:hydrolase activity, hydrolyzing O-glycosyl compounds"/>
    <property type="evidence" value="ECO:0007669"/>
    <property type="project" value="InterPro"/>
</dbReference>
<evidence type="ECO:0000256" key="2">
    <source>
        <dbReference type="ARBA" id="ARBA00022801"/>
    </source>
</evidence>
<feature type="domain" description="Glycosyl hydrolases family 39 N-terminal catalytic" evidence="4">
    <location>
        <begin position="3"/>
        <end position="224"/>
    </location>
</feature>
<dbReference type="Gene3D" id="3.20.20.80">
    <property type="entry name" value="Glycosidases"/>
    <property type="match status" value="1"/>
</dbReference>
<dbReference type="InterPro" id="IPR051923">
    <property type="entry name" value="Glycosyl_Hydrolase_39"/>
</dbReference>
<dbReference type="AlphaFoldDB" id="T1BXP5"/>
<evidence type="ECO:0000313" key="5">
    <source>
        <dbReference type="EMBL" id="EQD73423.1"/>
    </source>
</evidence>
<dbReference type="InterPro" id="IPR049165">
    <property type="entry name" value="GH39_as"/>
</dbReference>
<evidence type="ECO:0000256" key="3">
    <source>
        <dbReference type="ARBA" id="ARBA00023295"/>
    </source>
</evidence>
<proteinExistence type="inferred from homology"/>
<gene>
    <name evidence="5" type="ORF">B1A_04961</name>
</gene>
<organism evidence="5">
    <name type="scientific">mine drainage metagenome</name>
    <dbReference type="NCBI Taxonomy" id="410659"/>
    <lineage>
        <taxon>unclassified sequences</taxon>
        <taxon>metagenomes</taxon>
        <taxon>ecological metagenomes</taxon>
    </lineage>
</organism>
<dbReference type="Pfam" id="PF01229">
    <property type="entry name" value="Glyco_hydro_39"/>
    <property type="match status" value="1"/>
</dbReference>
<evidence type="ECO:0000256" key="1">
    <source>
        <dbReference type="ARBA" id="ARBA00008875"/>
    </source>
</evidence>
<reference evidence="5" key="2">
    <citation type="journal article" date="2014" name="ISME J.">
        <title>Microbial stratification in low pH oxic and suboxic macroscopic growths along an acid mine drainage.</title>
        <authorList>
            <person name="Mendez-Garcia C."/>
            <person name="Mesa V."/>
            <person name="Sprenger R.R."/>
            <person name="Richter M."/>
            <person name="Diez M.S."/>
            <person name="Solano J."/>
            <person name="Bargiela R."/>
            <person name="Golyshina O.V."/>
            <person name="Manteca A."/>
            <person name="Ramos J.L."/>
            <person name="Gallego J.R."/>
            <person name="Llorente I."/>
            <person name="Martins Dos Santos V.A."/>
            <person name="Jensen O.N."/>
            <person name="Pelaez A.I."/>
            <person name="Sanchez J."/>
            <person name="Ferrer M."/>
        </authorList>
    </citation>
    <scope>NUCLEOTIDE SEQUENCE</scope>
</reference>
<accession>T1BXP5</accession>
<dbReference type="InterPro" id="IPR000514">
    <property type="entry name" value="Glyco_hydro_39"/>
</dbReference>
<comment type="caution">
    <text evidence="5">The sequence shown here is derived from an EMBL/GenBank/DDBJ whole genome shotgun (WGS) entry which is preliminary data.</text>
</comment>